<keyword evidence="3" id="KW-1003">Cell membrane</keyword>
<accession>A0A0P9QZA3</accession>
<feature type="transmembrane region" description="Helical" evidence="7">
    <location>
        <begin position="80"/>
        <end position="99"/>
    </location>
</feature>
<evidence type="ECO:0000256" key="7">
    <source>
        <dbReference type="SAM" id="Phobius"/>
    </source>
</evidence>
<feature type="transmembrane region" description="Helical" evidence="7">
    <location>
        <begin position="474"/>
        <end position="492"/>
    </location>
</feature>
<dbReference type="InterPro" id="IPR006726">
    <property type="entry name" value="PHBA_efflux_AaeB/fusaric-R"/>
</dbReference>
<comment type="subcellular location">
    <subcellularLocation>
        <location evidence="1">Cell membrane</location>
        <topology evidence="1">Multi-pass membrane protein</topology>
    </subcellularLocation>
</comment>
<feature type="transmembrane region" description="Helical" evidence="7">
    <location>
        <begin position="155"/>
        <end position="180"/>
    </location>
</feature>
<feature type="transmembrane region" description="Helical" evidence="7">
    <location>
        <begin position="422"/>
        <end position="438"/>
    </location>
</feature>
<dbReference type="GO" id="GO:0022857">
    <property type="term" value="F:transmembrane transporter activity"/>
    <property type="evidence" value="ECO:0007669"/>
    <property type="project" value="InterPro"/>
</dbReference>
<evidence type="ECO:0000256" key="1">
    <source>
        <dbReference type="ARBA" id="ARBA00004651"/>
    </source>
</evidence>
<feature type="transmembrane region" description="Helical" evidence="7">
    <location>
        <begin position="30"/>
        <end position="49"/>
    </location>
</feature>
<name>A0A0P9QZA3_9PSED</name>
<dbReference type="Proteomes" id="UP000267908">
    <property type="component" value="Unassembled WGS sequence"/>
</dbReference>
<evidence type="ECO:0000256" key="3">
    <source>
        <dbReference type="ARBA" id="ARBA00022475"/>
    </source>
</evidence>
<dbReference type="PANTHER" id="PTHR30509:SF9">
    <property type="entry name" value="MULTIDRUG RESISTANCE PROTEIN MDTO"/>
    <property type="match status" value="1"/>
</dbReference>
<protein>
    <submittedName>
        <fullName evidence="8">Fusaric acid resistance protein</fullName>
    </submittedName>
</protein>
<feature type="transmembrane region" description="Helical" evidence="7">
    <location>
        <begin position="130"/>
        <end position="149"/>
    </location>
</feature>
<evidence type="ECO:0000256" key="4">
    <source>
        <dbReference type="ARBA" id="ARBA00022692"/>
    </source>
</evidence>
<proteinExistence type="predicted"/>
<keyword evidence="4 7" id="KW-0812">Transmembrane</keyword>
<feature type="transmembrane region" description="Helical" evidence="7">
    <location>
        <begin position="529"/>
        <end position="547"/>
    </location>
</feature>
<evidence type="ECO:0000256" key="2">
    <source>
        <dbReference type="ARBA" id="ARBA00022448"/>
    </source>
</evidence>
<dbReference type="PANTHER" id="PTHR30509">
    <property type="entry name" value="P-HYDROXYBENZOIC ACID EFFLUX PUMP SUBUNIT-RELATED"/>
    <property type="match status" value="1"/>
</dbReference>
<sequence length="732" mass="81385">MVTVITSTLHRIAALPWRREFKGWARSDGVTWVYLFKVLIAAFLTYWLALRLELPQPHTAIITVFIVMQPQSGQVFAKSFYRLLGTLAGSAMMVVLMALFAQDPVPFLGCLALWVGACSAGAARYRNFRAYGFVLAGYTAAMVGLPALAHPEGAFMAAVWRVLEITLGILCSTAVTAAILPQSASAAMRNALYQRFGVFARFMVEGLRGHISTAAFETGNVRFVAEAIGLEGLRSITVFEDPHMRRRNGRLNRLNSEFMAVTTRFNALHQLLERLRSEQAETVLEQVSPGLENLAELLQAFTGHSLTSDDAAALVSQLEFFKTQLPDRVRSLRSELEQALPSEAERLDFHTAFELLYRLISELLDYARTHASLADHRHVREQWKEPFVPRTHWMTALSAGVRATCVVGLMSAWWLLTAWPSGANMVLASAATVALSSTTHNPKRMSFQMATGTLLGALLGFVETFFLFPHIDGFALLCVLLAPVFVLGAFLGSRPQWSGYGLGLLIFFSIGSVPDNLTVYNPYTFINDYIAMVIGMLICAAAGAIILPPNSRWMWQRLEQALRNQVVFAISAPLDCLGSRFESQTRDLMHQAYGLAISRPQVQRELLRWMFVVLEIGHAIIELRREQATLPVHPAYAEYQPWRIALRVMGRALVRLFIQPDAVNLQRGLLAVDQAIKRVQEADEPFASHFDTSVLRRVKSYLHFIRTSLLDPQSSLAAYAVGQNASGVVHAA</sequence>
<dbReference type="Pfam" id="PF04632">
    <property type="entry name" value="FUSC"/>
    <property type="match status" value="1"/>
</dbReference>
<feature type="transmembrane region" description="Helical" evidence="7">
    <location>
        <begin position="105"/>
        <end position="123"/>
    </location>
</feature>
<evidence type="ECO:0000256" key="6">
    <source>
        <dbReference type="ARBA" id="ARBA00023136"/>
    </source>
</evidence>
<reference evidence="8 9" key="1">
    <citation type="submission" date="2018-08" db="EMBL/GenBank/DDBJ databases">
        <title>Recombination of ecologically and evolutionarily significant loci maintains genetic cohesion in the Pseudomonas syringae species complex.</title>
        <authorList>
            <person name="Dillon M."/>
            <person name="Thakur S."/>
            <person name="Almeida R.N.D."/>
            <person name="Weir B.S."/>
            <person name="Guttman D.S."/>
        </authorList>
    </citation>
    <scope>NUCLEOTIDE SEQUENCE [LARGE SCALE GENOMIC DNA]</scope>
    <source>
        <strain evidence="8 9">ICMP 4330</strain>
    </source>
</reference>
<evidence type="ECO:0000313" key="8">
    <source>
        <dbReference type="EMBL" id="RMP15638.1"/>
    </source>
</evidence>
<keyword evidence="2" id="KW-0813">Transport</keyword>
<evidence type="ECO:0000256" key="5">
    <source>
        <dbReference type="ARBA" id="ARBA00022989"/>
    </source>
</evidence>
<dbReference type="AlphaFoldDB" id="A0A0P9QZA3"/>
<comment type="caution">
    <text evidence="8">The sequence shown here is derived from an EMBL/GenBank/DDBJ whole genome shotgun (WGS) entry which is preliminary data.</text>
</comment>
<dbReference type="EMBL" id="RBQG01000111">
    <property type="protein sequence ID" value="RMP15638.1"/>
    <property type="molecule type" value="Genomic_DNA"/>
</dbReference>
<evidence type="ECO:0000313" key="9">
    <source>
        <dbReference type="Proteomes" id="UP000267908"/>
    </source>
</evidence>
<dbReference type="GO" id="GO:0005886">
    <property type="term" value="C:plasma membrane"/>
    <property type="evidence" value="ECO:0007669"/>
    <property type="project" value="UniProtKB-SubCell"/>
</dbReference>
<feature type="transmembrane region" description="Helical" evidence="7">
    <location>
        <begin position="499"/>
        <end position="517"/>
    </location>
</feature>
<feature type="transmembrane region" description="Helical" evidence="7">
    <location>
        <begin position="450"/>
        <end position="468"/>
    </location>
</feature>
<gene>
    <name evidence="8" type="ORF">ALQ28_02009</name>
</gene>
<keyword evidence="5 7" id="KW-1133">Transmembrane helix</keyword>
<organism evidence="8 9">
    <name type="scientific">Pseudomonas syringae pv. delphinii</name>
    <dbReference type="NCBI Taxonomy" id="192088"/>
    <lineage>
        <taxon>Bacteria</taxon>
        <taxon>Pseudomonadati</taxon>
        <taxon>Pseudomonadota</taxon>
        <taxon>Gammaproteobacteria</taxon>
        <taxon>Pseudomonadales</taxon>
        <taxon>Pseudomonadaceae</taxon>
        <taxon>Pseudomonas</taxon>
    </lineage>
</organism>
<keyword evidence="6 7" id="KW-0472">Membrane</keyword>